<protein>
    <recommendedName>
        <fullName evidence="1">Autotransporter domain-containing protein</fullName>
    </recommendedName>
</protein>
<dbReference type="EMBL" id="CP013068">
    <property type="protein sequence ID" value="ALV28293.1"/>
    <property type="molecule type" value="Genomic_DNA"/>
</dbReference>
<organism evidence="2 3">
    <name type="scientific">Pannonibacter phragmitetus</name>
    <dbReference type="NCBI Taxonomy" id="121719"/>
    <lineage>
        <taxon>Bacteria</taxon>
        <taxon>Pseudomonadati</taxon>
        <taxon>Pseudomonadota</taxon>
        <taxon>Alphaproteobacteria</taxon>
        <taxon>Hyphomicrobiales</taxon>
        <taxon>Stappiaceae</taxon>
        <taxon>Pannonibacter</taxon>
    </lineage>
</organism>
<dbReference type="InterPro" id="IPR005546">
    <property type="entry name" value="Autotransporte_beta"/>
</dbReference>
<sequence length="1616" mass="161275">MRVSCTANPPITLSPAAGALPAGQEGAIYNQTITASGGAGAYTYAVTGGSLPAGVNLNASNGELTGTPTTAGTANFTITATDTDGAFGSAAYSLQINAPASTVATLSNLVLSQGTLTPGFASGTTSYTASVGNAVTSLTVTPTVTDANATVTVNTVPVTSGNASGAINLNVGSNIITVVVTAEDGTTTETYTVDVTRAAATVATLSGLVLSQGTLDPVFASGTTSYTASVGNAVTSLTVTPTVTDANATVTVNTVPVLSGNASGAINLTVGSNIITVVVTAEDGTTTETYTVDVTRAAATDATLSNLVLSQGTLDPVFASGTTSYTASVGNAVTSLTVTPTVTDANATVTVNTVPVTSGNASGAINLTVGSNIITVVVTAEDGTTTETYTVDVTRAGATDATLSNLVLSQGTLDPVFASGTTSYTASVGNAVTSLTVTPTVTDANATVTVNTVPVTSGNASGAINLNVGSNIITVVITAEDGTTTETYTVDVTRATPASTDATLANLVLSQGTLDPVFTSGTTSYTASVGNAVTSLTVTPTVTDANATITVNTVPVTSGNASGAINLTVGSNVITVVVTAEDGTTTETYTVDVTRAAATDATLSNLVLSQGTLDPVFASGTTSYTASVGNAVTSLTVTPTVTEANATVTVNGTSVTSGNASGAINLTVGDNTLTIIVTAQNGTTTETYTVTVNRAAPAATDASLANLVLSQGTLDPVFASGTTSYTASVGNAVTSLTVTPTVTDANATVTVNTVPVTSGNASGAINLTVGSNVITVVVTAEDGTTTETYTVDVTRAGATDATLSNLVLSQGTLTPGFASGTTSYTASVGNAVTSLTVTPTVTDANATLTVNGTSVTSGSASGAINLNVGSNIITVVVTAEDGTTTETYTVDVTRAAPASADATLSNLVLSQGTLTPGFASGTTSYTASVGNAVTSLTVTPTVTDANATVTVNGTSVTSGNASGAINLTVGDNTLTIIVTAQNGTTTETYTVTVNRAAPAATITLSPAGGALTAGQVGTAYSQTFTASGGTAPYSYAVTSGALPGGLSLNTSTGEVTGTPTAAGTANFTITATDANTDTGSAVYSLQINAAPASISFSPAGGALPEAMAGEDYTTAITVSGGTSPYLFSVSAGALPPGMVLNVSTGVLSGPLDPDTEGSYSFTIQVSDANNATASAAYTLEVQTRAVTVTDKVVTVPAGETPGNVNLATGATGGPFIEANIVSVEPSNAGTARIVNSQFAQAGGGGSAGFYLKFTPDPAYSGQVTVRFSLTSSLGISNTGSVIYNLGYNPQKVAAEIDSLVRGFVRTRQGLIANAVKVPGLRDRRRMQTANEIVSMRFTPSERGMSLGFATSLEQMNAASNALTPGLKAEALAFNVWIQGTASAHTRKQNDGRWGSFAMLSAGADYLLADWALVGVSFHYDHMSDPTPGGARLSGNGWLAGPYASIEVYRNVFWDTRLFLGGSANDIDTQFWDGGFDTTRWMADTALSGEWQLDSATTLSPTLRAVYLSEKIKDYGVRNGAGDEILMDGFIEEQFRVSGALELARLFILDNGMLLTPALELTGGYAGLGGRGAFGAAEGSLTLTDGSRWRLNAGVKVNVEGDGSTSLTAKAGAGIRF</sequence>
<reference evidence="2 3" key="1">
    <citation type="submission" date="2015-10" db="EMBL/GenBank/DDBJ databases">
        <title>The world's first case of liver abscess caused by Pannonibacter phragmitetus.</title>
        <authorList>
            <person name="Ming D."/>
            <person name="Wang M."/>
            <person name="Zhou Y."/>
            <person name="Jiang T."/>
            <person name="Hu S."/>
        </authorList>
    </citation>
    <scope>NUCLEOTIDE SEQUENCE [LARGE SCALE GENOMIC DNA]</scope>
    <source>
        <strain evidence="2 3">31801</strain>
    </source>
</reference>
<evidence type="ECO:0000313" key="2">
    <source>
        <dbReference type="EMBL" id="ALV28293.1"/>
    </source>
</evidence>
<proteinExistence type="predicted"/>
<dbReference type="SMART" id="SM00869">
    <property type="entry name" value="Autotransporter"/>
    <property type="match status" value="1"/>
</dbReference>
<dbReference type="Pfam" id="PF12733">
    <property type="entry name" value="Cadherin-like"/>
    <property type="match status" value="9"/>
</dbReference>
<dbReference type="InterPro" id="IPR013783">
    <property type="entry name" value="Ig-like_fold"/>
</dbReference>
<dbReference type="STRING" id="121719.APZ00_15475"/>
<name>A0A0U3P997_9HYPH</name>
<dbReference type="PANTHER" id="PTHR37494">
    <property type="entry name" value="HEMAGGLUTININ"/>
    <property type="match status" value="1"/>
</dbReference>
<dbReference type="Pfam" id="PF05345">
    <property type="entry name" value="He_PIG"/>
    <property type="match status" value="3"/>
</dbReference>
<dbReference type="GO" id="GO:0005509">
    <property type="term" value="F:calcium ion binding"/>
    <property type="evidence" value="ECO:0007669"/>
    <property type="project" value="InterPro"/>
</dbReference>
<feature type="domain" description="Autotransporter" evidence="1">
    <location>
        <begin position="1372"/>
        <end position="1605"/>
    </location>
</feature>
<dbReference type="Gene3D" id="2.60.40.10">
    <property type="entry name" value="Immunoglobulins"/>
    <property type="match status" value="3"/>
</dbReference>
<keyword evidence="3" id="KW-1185">Reference proteome</keyword>
<dbReference type="InterPro" id="IPR036709">
    <property type="entry name" value="Autotransporte_beta_dom_sf"/>
</dbReference>
<dbReference type="InterPro" id="IPR025883">
    <property type="entry name" value="Cadherin-like_domain"/>
</dbReference>
<dbReference type="SUPFAM" id="SSF103515">
    <property type="entry name" value="Autotransporter"/>
    <property type="match status" value="1"/>
</dbReference>
<dbReference type="InterPro" id="IPR015919">
    <property type="entry name" value="Cadherin-like_sf"/>
</dbReference>
<dbReference type="PANTHER" id="PTHR37494:SF1">
    <property type="entry name" value="STAPHYLOCOCCUS AUREUS SURFACE PROTEIN A"/>
    <property type="match status" value="1"/>
</dbReference>
<dbReference type="GO" id="GO:0016020">
    <property type="term" value="C:membrane"/>
    <property type="evidence" value="ECO:0007669"/>
    <property type="project" value="InterPro"/>
</dbReference>
<gene>
    <name evidence="2" type="ORF">APZ00_15475</name>
</gene>
<evidence type="ECO:0000259" key="1">
    <source>
        <dbReference type="SMART" id="SM00869"/>
    </source>
</evidence>
<dbReference type="Proteomes" id="UP000064921">
    <property type="component" value="Chromosome"/>
</dbReference>
<evidence type="ECO:0000313" key="3">
    <source>
        <dbReference type="Proteomes" id="UP000064921"/>
    </source>
</evidence>
<dbReference type="KEGG" id="pphr:APZ00_15475"/>
<accession>A0A0U3P997</accession>
<dbReference type="SUPFAM" id="SSF49313">
    <property type="entry name" value="Cadherin-like"/>
    <property type="match status" value="3"/>
</dbReference>